<sequence length="211" mass="24105">DGLTKFRTWALDDPGEGQNKDVEFDTFGYTSFSNYFLGETYAGSYRNEIQGKQAEEAIYKLIDRMKKIISEDNIGTDNVPDIDITSTMEAFIFMFLHPRNEKKKETVRNFRNHLGKNLSSEAHPKVIRLFESLLLILVASTNDDAPISSQSRELIIENQDRQNDPSITEKAVEWLQNAKTPEEKKVYLAVIKHVNASSRHLYATLVSARNS</sequence>
<name>A0A1E7FM18_9STRA</name>
<reference evidence="1 2" key="1">
    <citation type="submission" date="2016-09" db="EMBL/GenBank/DDBJ databases">
        <title>Extensive genetic diversity and differential bi-allelic expression allows diatom success in the polar Southern Ocean.</title>
        <authorList>
            <consortium name="DOE Joint Genome Institute"/>
            <person name="Mock T."/>
            <person name="Otillar R.P."/>
            <person name="Strauss J."/>
            <person name="Dupont C."/>
            <person name="Frickenhaus S."/>
            <person name="Maumus F."/>
            <person name="Mcmullan M."/>
            <person name="Sanges R."/>
            <person name="Schmutz J."/>
            <person name="Toseland A."/>
            <person name="Valas R."/>
            <person name="Veluchamy A."/>
            <person name="Ward B.J."/>
            <person name="Allen A."/>
            <person name="Barry K."/>
            <person name="Falciatore A."/>
            <person name="Ferrante M."/>
            <person name="Fortunato A.E."/>
            <person name="Gloeckner G."/>
            <person name="Gruber A."/>
            <person name="Hipkin R."/>
            <person name="Janech M."/>
            <person name="Kroth P."/>
            <person name="Leese F."/>
            <person name="Lindquist E."/>
            <person name="Lyon B.R."/>
            <person name="Martin J."/>
            <person name="Mayer C."/>
            <person name="Parker M."/>
            <person name="Quesneville H."/>
            <person name="Raymond J."/>
            <person name="Uhlig C."/>
            <person name="Valentin K.U."/>
            <person name="Worden A.Z."/>
            <person name="Armbrust E.V."/>
            <person name="Bowler C."/>
            <person name="Green B."/>
            <person name="Moulton V."/>
            <person name="Van Oosterhout C."/>
            <person name="Grigoriev I."/>
        </authorList>
    </citation>
    <scope>NUCLEOTIDE SEQUENCE [LARGE SCALE GENOMIC DNA]</scope>
    <source>
        <strain evidence="1 2">CCMP1102</strain>
    </source>
</reference>
<dbReference type="KEGG" id="fcy:FRACYDRAFT_217463"/>
<evidence type="ECO:0000313" key="1">
    <source>
        <dbReference type="EMBL" id="OEU19186.1"/>
    </source>
</evidence>
<dbReference type="EMBL" id="KV784356">
    <property type="protein sequence ID" value="OEU19186.1"/>
    <property type="molecule type" value="Genomic_DNA"/>
</dbReference>
<accession>A0A1E7FM18</accession>
<organism evidence="1 2">
    <name type="scientific">Fragilariopsis cylindrus CCMP1102</name>
    <dbReference type="NCBI Taxonomy" id="635003"/>
    <lineage>
        <taxon>Eukaryota</taxon>
        <taxon>Sar</taxon>
        <taxon>Stramenopiles</taxon>
        <taxon>Ochrophyta</taxon>
        <taxon>Bacillariophyta</taxon>
        <taxon>Bacillariophyceae</taxon>
        <taxon>Bacillariophycidae</taxon>
        <taxon>Bacillariales</taxon>
        <taxon>Bacillariaceae</taxon>
        <taxon>Fragilariopsis</taxon>
    </lineage>
</organism>
<protein>
    <submittedName>
        <fullName evidence="1">Uncharacterized protein</fullName>
    </submittedName>
</protein>
<evidence type="ECO:0000313" key="2">
    <source>
        <dbReference type="Proteomes" id="UP000095751"/>
    </source>
</evidence>
<proteinExistence type="predicted"/>
<dbReference type="AlphaFoldDB" id="A0A1E7FM18"/>
<dbReference type="InParanoid" id="A0A1E7FM18"/>
<gene>
    <name evidence="1" type="ORF">FRACYDRAFT_217463</name>
</gene>
<feature type="non-terminal residue" evidence="1">
    <location>
        <position position="1"/>
    </location>
</feature>
<dbReference type="Proteomes" id="UP000095751">
    <property type="component" value="Unassembled WGS sequence"/>
</dbReference>
<keyword evidence="2" id="KW-1185">Reference proteome</keyword>